<evidence type="ECO:0000313" key="3">
    <source>
        <dbReference type="Proteomes" id="UP000789739"/>
    </source>
</evidence>
<protein>
    <submittedName>
        <fullName evidence="2">10822_t:CDS:1</fullName>
    </submittedName>
</protein>
<keyword evidence="1" id="KW-1133">Transmembrane helix</keyword>
<reference evidence="2" key="1">
    <citation type="submission" date="2021-06" db="EMBL/GenBank/DDBJ databases">
        <authorList>
            <person name="Kallberg Y."/>
            <person name="Tangrot J."/>
            <person name="Rosling A."/>
        </authorList>
    </citation>
    <scope>NUCLEOTIDE SEQUENCE</scope>
    <source>
        <strain evidence="2">BR232B</strain>
    </source>
</reference>
<feature type="transmembrane region" description="Helical" evidence="1">
    <location>
        <begin position="377"/>
        <end position="396"/>
    </location>
</feature>
<feature type="non-terminal residue" evidence="2">
    <location>
        <position position="500"/>
    </location>
</feature>
<organism evidence="2 3">
    <name type="scientific">Paraglomus brasilianum</name>
    <dbReference type="NCBI Taxonomy" id="144538"/>
    <lineage>
        <taxon>Eukaryota</taxon>
        <taxon>Fungi</taxon>
        <taxon>Fungi incertae sedis</taxon>
        <taxon>Mucoromycota</taxon>
        <taxon>Glomeromycotina</taxon>
        <taxon>Glomeromycetes</taxon>
        <taxon>Paraglomerales</taxon>
        <taxon>Paraglomeraceae</taxon>
        <taxon>Paraglomus</taxon>
    </lineage>
</organism>
<evidence type="ECO:0000256" key="1">
    <source>
        <dbReference type="SAM" id="Phobius"/>
    </source>
</evidence>
<comment type="caution">
    <text evidence="2">The sequence shown here is derived from an EMBL/GenBank/DDBJ whole genome shotgun (WGS) entry which is preliminary data.</text>
</comment>
<accession>A0A9N9H6G6</accession>
<gene>
    <name evidence="2" type="ORF">PBRASI_LOCUS10257</name>
</gene>
<sequence length="500" mass="55984">QVYKEIDGLHFSESAFRINNGFTYPNGTGLMQLVSPGDNNLYIRLLNLDGTLTPLNVSLDCNSYCLKHAYPLNDGYVFVIVTQSEKKSVYGMLIDWSGQVLQSNITLTGIADYDYRYLTSNAKANVDPDTDFIVVTGDRDTVSWKIFNAPNSTGITELHNGILGNDDKILQGYEIFPTTEGGYGIALLKSVSAFTQDPRISQTFSSSPQWLLYVTFWQPDSSEFDTPRIVWQNPNPLAISSIIGCEVDLDGSGYFCLVLAPAGNAWEYVRVAFLSSGSVTDINVVVVNDANKTTMHGIRQLPYGGFLSIEQITEATIKRYDSTNDQSQRTVQQIIGDLDDLIKNKYYNAFSHEYPTSYLDETYGFVRTANSWEVYKFKLIGLFAGILVLLIIYFFARWKYPEGQSFHIVKIALILADLSLDVAFVLLSAKNVPKIHIPRLLTVSYDTIPFLSLVMSSIILISNIIGHVYGGCIRWKEKERGHSIPKEEILAITADVQEDE</sequence>
<evidence type="ECO:0000313" key="2">
    <source>
        <dbReference type="EMBL" id="CAG8650807.1"/>
    </source>
</evidence>
<proteinExistence type="predicted"/>
<keyword evidence="1" id="KW-0812">Transmembrane</keyword>
<dbReference type="OrthoDB" id="2325472at2759"/>
<feature type="transmembrane region" description="Helical" evidence="1">
    <location>
        <begin position="448"/>
        <end position="470"/>
    </location>
</feature>
<dbReference type="Proteomes" id="UP000789739">
    <property type="component" value="Unassembled WGS sequence"/>
</dbReference>
<keyword evidence="3" id="KW-1185">Reference proteome</keyword>
<dbReference type="EMBL" id="CAJVPI010002879">
    <property type="protein sequence ID" value="CAG8650807.1"/>
    <property type="molecule type" value="Genomic_DNA"/>
</dbReference>
<feature type="transmembrane region" description="Helical" evidence="1">
    <location>
        <begin position="408"/>
        <end position="428"/>
    </location>
</feature>
<name>A0A9N9H6G6_9GLOM</name>
<keyword evidence="1" id="KW-0472">Membrane</keyword>
<dbReference type="AlphaFoldDB" id="A0A9N9H6G6"/>